<sequence length="271" mass="30773">MAYEGMNESPLDYKLCLYGQSKILFRGPRKDLKKPYHAFLGGTEMFGKYIEKPFASLVEDELGTQVANFGAVNAGIDAFVKDPSLLKICDNAKTTVIQVMGAHNMSNRFYSVHPRRNDRFLKASTLFQTIFREIDFTEFSFTRHLLMTLKSVTPEKFSAVEDELKEAWVARMRFMLRNIAGQKVLLWLRDKREGGMFADQPLGQDPLFVDADMIDEIREMVDGIVEVDVTNSMAKRGTFGMMFPQLEAAAAEEMFGLDIHDVIAKKLVKAL</sequence>
<reference evidence="2 3" key="1">
    <citation type="submission" date="2019-12" db="EMBL/GenBank/DDBJ databases">
        <title>Litoreibacter badius sp. nov., a novel bacteriochlorophyll a-containing bacterium in the genus Litoreibacter.</title>
        <authorList>
            <person name="Kanamuro M."/>
            <person name="Takabe Y."/>
            <person name="Mori K."/>
            <person name="Takaichi S."/>
            <person name="Hanada S."/>
        </authorList>
    </citation>
    <scope>NUCLEOTIDE SEQUENCE [LARGE SCALE GENOMIC DNA]</scope>
    <source>
        <strain evidence="2 3">K6</strain>
    </source>
</reference>
<proteinExistence type="predicted"/>
<organism evidence="2 3">
    <name type="scientific">Litoreibacter roseus</name>
    <dbReference type="NCBI Taxonomy" id="2601869"/>
    <lineage>
        <taxon>Bacteria</taxon>
        <taxon>Pseudomonadati</taxon>
        <taxon>Pseudomonadota</taxon>
        <taxon>Alphaproteobacteria</taxon>
        <taxon>Rhodobacterales</taxon>
        <taxon>Roseobacteraceae</taxon>
        <taxon>Litoreibacter</taxon>
    </lineage>
</organism>
<dbReference type="RefSeq" id="WP_159809437.1">
    <property type="nucleotide sequence ID" value="NZ_BLJE01000004.1"/>
</dbReference>
<dbReference type="InterPro" id="IPR045524">
    <property type="entry name" value="DUF6473"/>
</dbReference>
<protein>
    <recommendedName>
        <fullName evidence="1">DUF6473 domain-containing protein</fullName>
    </recommendedName>
</protein>
<accession>A0A6N6JMJ9</accession>
<dbReference type="OrthoDB" id="7838347at2"/>
<keyword evidence="3" id="KW-1185">Reference proteome</keyword>
<dbReference type="Pfam" id="PF20078">
    <property type="entry name" value="DUF6473"/>
    <property type="match status" value="1"/>
</dbReference>
<comment type="caution">
    <text evidence="2">The sequence shown here is derived from an EMBL/GenBank/DDBJ whole genome shotgun (WGS) entry which is preliminary data.</text>
</comment>
<dbReference type="EMBL" id="BLJE01000004">
    <property type="protein sequence ID" value="GFE66422.1"/>
    <property type="molecule type" value="Genomic_DNA"/>
</dbReference>
<feature type="domain" description="DUF6473" evidence="1">
    <location>
        <begin position="1"/>
        <end position="271"/>
    </location>
</feature>
<evidence type="ECO:0000313" key="3">
    <source>
        <dbReference type="Proteomes" id="UP000436822"/>
    </source>
</evidence>
<evidence type="ECO:0000259" key="1">
    <source>
        <dbReference type="Pfam" id="PF20078"/>
    </source>
</evidence>
<name>A0A6N6JMJ9_9RHOB</name>
<evidence type="ECO:0000313" key="2">
    <source>
        <dbReference type="EMBL" id="GFE66422.1"/>
    </source>
</evidence>
<dbReference type="AlphaFoldDB" id="A0A6N6JMJ9"/>
<dbReference type="Proteomes" id="UP000436822">
    <property type="component" value="Unassembled WGS sequence"/>
</dbReference>
<gene>
    <name evidence="2" type="ORF">KIN_34960</name>
</gene>